<proteinExistence type="predicted"/>
<evidence type="ECO:0000313" key="3">
    <source>
        <dbReference type="Proteomes" id="UP000030765"/>
    </source>
</evidence>
<sequence>MPNAMDKQVRLPCVVLAIKWSDDLDVGPRRLSDVGISDRRYCRAHSTIALQR</sequence>
<reference evidence="2" key="2">
    <citation type="submission" date="2020-05" db="UniProtKB">
        <authorList>
            <consortium name="EnsemblMetazoa"/>
        </authorList>
    </citation>
    <scope>IDENTIFICATION</scope>
</reference>
<name>A0A084VMS8_ANOSI</name>
<dbReference type="AlphaFoldDB" id="A0A084VMS8"/>
<evidence type="ECO:0000313" key="2">
    <source>
        <dbReference type="EnsemblMetazoa" id="ASIC006623-PA"/>
    </source>
</evidence>
<gene>
    <name evidence="1" type="ORF">ZHAS_00006623</name>
</gene>
<dbReference type="Proteomes" id="UP000030765">
    <property type="component" value="Unassembled WGS sequence"/>
</dbReference>
<keyword evidence="3" id="KW-1185">Reference proteome</keyword>
<dbReference type="EMBL" id="KE524975">
    <property type="protein sequence ID" value="KFB39272.1"/>
    <property type="molecule type" value="Genomic_DNA"/>
</dbReference>
<reference evidence="1 3" key="1">
    <citation type="journal article" date="2014" name="BMC Genomics">
        <title>Genome sequence of Anopheles sinensis provides insight into genetics basis of mosquito competence for malaria parasites.</title>
        <authorList>
            <person name="Zhou D."/>
            <person name="Zhang D."/>
            <person name="Ding G."/>
            <person name="Shi L."/>
            <person name="Hou Q."/>
            <person name="Ye Y."/>
            <person name="Xu Y."/>
            <person name="Zhou H."/>
            <person name="Xiong C."/>
            <person name="Li S."/>
            <person name="Yu J."/>
            <person name="Hong S."/>
            <person name="Yu X."/>
            <person name="Zou P."/>
            <person name="Chen C."/>
            <person name="Chang X."/>
            <person name="Wang W."/>
            <person name="Lv Y."/>
            <person name="Sun Y."/>
            <person name="Ma L."/>
            <person name="Shen B."/>
            <person name="Zhu C."/>
        </authorList>
    </citation>
    <scope>NUCLEOTIDE SEQUENCE [LARGE SCALE GENOMIC DNA]</scope>
</reference>
<dbReference type="EnsemblMetazoa" id="ASIC006623-RA">
    <property type="protein sequence ID" value="ASIC006623-PA"/>
    <property type="gene ID" value="ASIC006623"/>
</dbReference>
<organism evidence="1">
    <name type="scientific">Anopheles sinensis</name>
    <name type="common">Mosquito</name>
    <dbReference type="NCBI Taxonomy" id="74873"/>
    <lineage>
        <taxon>Eukaryota</taxon>
        <taxon>Metazoa</taxon>
        <taxon>Ecdysozoa</taxon>
        <taxon>Arthropoda</taxon>
        <taxon>Hexapoda</taxon>
        <taxon>Insecta</taxon>
        <taxon>Pterygota</taxon>
        <taxon>Neoptera</taxon>
        <taxon>Endopterygota</taxon>
        <taxon>Diptera</taxon>
        <taxon>Nematocera</taxon>
        <taxon>Culicoidea</taxon>
        <taxon>Culicidae</taxon>
        <taxon>Anophelinae</taxon>
        <taxon>Anopheles</taxon>
    </lineage>
</organism>
<dbReference type="VEuPathDB" id="VectorBase:ASIC006623"/>
<accession>A0A084VMS8</accession>
<evidence type="ECO:0000313" key="1">
    <source>
        <dbReference type="EMBL" id="KFB39272.1"/>
    </source>
</evidence>
<protein>
    <submittedName>
        <fullName evidence="1 2">Uncharacterized protein</fullName>
    </submittedName>
</protein>
<dbReference type="EMBL" id="ATLV01014624">
    <property type="status" value="NOT_ANNOTATED_CDS"/>
    <property type="molecule type" value="Genomic_DNA"/>
</dbReference>